<protein>
    <recommendedName>
        <fullName evidence="5 14">Dol-P-Glc:Glc(2)Man(9)GlcNAc(2)-PP-Dol alpha-1,2-glucosyltransferase</fullName>
        <ecNumber evidence="4 14">2.4.1.256</ecNumber>
    </recommendedName>
</protein>
<dbReference type="AlphaFoldDB" id="A0AAV1CSV9"/>
<dbReference type="EC" id="2.4.1.256" evidence="4 14"/>
<dbReference type="GO" id="GO:0006488">
    <property type="term" value="P:dolichol-linked oligosaccharide biosynthetic process"/>
    <property type="evidence" value="ECO:0007669"/>
    <property type="project" value="UniProtKB-UniRule"/>
</dbReference>
<evidence type="ECO:0000256" key="13">
    <source>
        <dbReference type="ARBA" id="ARBA00048064"/>
    </source>
</evidence>
<dbReference type="Pfam" id="PF04922">
    <property type="entry name" value="DIE2_ALG10"/>
    <property type="match status" value="1"/>
</dbReference>
<evidence type="ECO:0000256" key="6">
    <source>
        <dbReference type="ARBA" id="ARBA00022676"/>
    </source>
</evidence>
<dbReference type="EMBL" id="OX459120">
    <property type="protein sequence ID" value="CAI9098223.1"/>
    <property type="molecule type" value="Genomic_DNA"/>
</dbReference>
<feature type="transmembrane region" description="Helical" evidence="14">
    <location>
        <begin position="285"/>
        <end position="307"/>
    </location>
</feature>
<evidence type="ECO:0000256" key="14">
    <source>
        <dbReference type="PIRNR" id="PIRNR028810"/>
    </source>
</evidence>
<feature type="transmembrane region" description="Helical" evidence="14">
    <location>
        <begin position="166"/>
        <end position="196"/>
    </location>
</feature>
<dbReference type="GO" id="GO:0005789">
    <property type="term" value="C:endoplasmic reticulum membrane"/>
    <property type="evidence" value="ECO:0007669"/>
    <property type="project" value="UniProtKB-SubCell"/>
</dbReference>
<evidence type="ECO:0000256" key="4">
    <source>
        <dbReference type="ARBA" id="ARBA00011967"/>
    </source>
</evidence>
<comment type="subcellular location">
    <subcellularLocation>
        <location evidence="1">Endoplasmic reticulum membrane</location>
        <topology evidence="1">Multi-pass membrane protein</topology>
    </subcellularLocation>
</comment>
<feature type="transmembrane region" description="Helical" evidence="14">
    <location>
        <begin position="319"/>
        <end position="338"/>
    </location>
</feature>
<dbReference type="PANTHER" id="PTHR12989">
    <property type="entry name" value="ALPHA-1,2-GLUCOSYLTRANSFERASE ALG10"/>
    <property type="match status" value="1"/>
</dbReference>
<keyword evidence="15" id="KW-0732">Signal</keyword>
<keyword evidence="11 14" id="KW-0472">Membrane</keyword>
<keyword evidence="8 14" id="KW-0812">Transmembrane</keyword>
<comment type="pathway">
    <text evidence="2">Protein modification; protein glycosylation.</text>
</comment>
<dbReference type="InterPro" id="IPR016900">
    <property type="entry name" value="Alg10"/>
</dbReference>
<feature type="signal peptide" evidence="15">
    <location>
        <begin position="1"/>
        <end position="19"/>
    </location>
</feature>
<keyword evidence="6 14" id="KW-0328">Glycosyltransferase</keyword>
<comment type="function">
    <text evidence="12">Dol-P-Glc:Glc(2)Man(9)GlcNAc(2)-PP-Dol alpha-1,2-glucosyltransferase that operates in the biosynthetic pathway of dolichol-linked oligosaccharides, the glycan precursors employed in protein asparagine (N)-glycosylation. The assembly of dolichol-linked oligosaccharides begins on the cytosolic side of the endoplasmic reticulum membrane and finishes in its lumen. The sequential addition of sugars to dolichol pyrophosphate produces dolichol-linked oligosaccharides containing fourteen sugars, including two GlcNAcs, nine mannoses and three glucoses. Once assembled, the oligosaccharide is transferred from the lipid to nascent proteins by oligosaccharyltransferases. In the lumen of the endoplasmic reticulum, adds the third and last glucose residue from dolichyl phosphate glucose (Dol-P-Glc) onto the lipid-linked oligosaccharide intermediate Glc(2)Man(9)GlcNAc(2)-PP-Dol to produce Glc(3)Man(9)GlcNAc(2)-PP-Dol.</text>
</comment>
<keyword evidence="9" id="KW-0256">Endoplasmic reticulum</keyword>
<reference evidence="16" key="1">
    <citation type="submission" date="2023-03" db="EMBL/GenBank/DDBJ databases">
        <authorList>
            <person name="Julca I."/>
        </authorList>
    </citation>
    <scope>NUCLEOTIDE SEQUENCE</scope>
</reference>
<evidence type="ECO:0000256" key="1">
    <source>
        <dbReference type="ARBA" id="ARBA00004477"/>
    </source>
</evidence>
<name>A0AAV1CSV9_OLDCO</name>
<feature type="transmembrane region" description="Helical" evidence="14">
    <location>
        <begin position="124"/>
        <end position="145"/>
    </location>
</feature>
<keyword evidence="7" id="KW-0808">Transferase</keyword>
<keyword evidence="17" id="KW-1185">Reference proteome</keyword>
<evidence type="ECO:0000256" key="10">
    <source>
        <dbReference type="ARBA" id="ARBA00022989"/>
    </source>
</evidence>
<evidence type="ECO:0000256" key="2">
    <source>
        <dbReference type="ARBA" id="ARBA00004922"/>
    </source>
</evidence>
<evidence type="ECO:0000256" key="15">
    <source>
        <dbReference type="SAM" id="SignalP"/>
    </source>
</evidence>
<feature type="transmembrane region" description="Helical" evidence="14">
    <location>
        <begin position="358"/>
        <end position="375"/>
    </location>
</feature>
<dbReference type="GO" id="GO:0106073">
    <property type="term" value="F:dolichyl pyrophosphate Glc2Man9GlcNAc2 alpha-1,2-glucosyltransferase activity"/>
    <property type="evidence" value="ECO:0007669"/>
    <property type="project" value="UniProtKB-UniRule"/>
</dbReference>
<feature type="chain" id="PRO_5043404440" description="Dol-P-Glc:Glc(2)Man(9)GlcNAc(2)-PP-Dol alpha-1,2-glucosyltransferase" evidence="15">
    <location>
        <begin position="20"/>
        <end position="408"/>
    </location>
</feature>
<dbReference type="PANTHER" id="PTHR12989:SF10">
    <property type="entry name" value="DOL-P-GLC:GLC(2)MAN(9)GLCNAC(2)-PP-DOL ALPHA-1,2-GLUCOSYLTRANSFERASE-RELATED"/>
    <property type="match status" value="1"/>
</dbReference>
<evidence type="ECO:0000256" key="7">
    <source>
        <dbReference type="ARBA" id="ARBA00022679"/>
    </source>
</evidence>
<evidence type="ECO:0000313" key="17">
    <source>
        <dbReference type="Proteomes" id="UP001161247"/>
    </source>
</evidence>
<evidence type="ECO:0000256" key="12">
    <source>
        <dbReference type="ARBA" id="ARBA00044727"/>
    </source>
</evidence>
<feature type="transmembrane region" description="Helical" evidence="14">
    <location>
        <begin position="59"/>
        <end position="79"/>
    </location>
</feature>
<keyword evidence="10 14" id="KW-1133">Transmembrane helix</keyword>
<evidence type="ECO:0000256" key="9">
    <source>
        <dbReference type="ARBA" id="ARBA00022824"/>
    </source>
</evidence>
<feature type="transmembrane region" description="Helical" evidence="14">
    <location>
        <begin position="91"/>
        <end position="112"/>
    </location>
</feature>
<gene>
    <name evidence="16" type="ORF">OLC1_LOCUS8497</name>
</gene>
<evidence type="ECO:0000313" key="16">
    <source>
        <dbReference type="EMBL" id="CAI9098223.1"/>
    </source>
</evidence>
<comment type="similarity">
    <text evidence="3 14">Belongs to the ALG10 glucosyltransferase family.</text>
</comment>
<evidence type="ECO:0000256" key="3">
    <source>
        <dbReference type="ARBA" id="ARBA00010600"/>
    </source>
</evidence>
<evidence type="ECO:0000256" key="8">
    <source>
        <dbReference type="ARBA" id="ARBA00022692"/>
    </source>
</evidence>
<evidence type="ECO:0000256" key="11">
    <source>
        <dbReference type="ARBA" id="ARBA00023136"/>
    </source>
</evidence>
<comment type="catalytic activity">
    <reaction evidence="13">
        <text>an alpha-D-Glc-(1-&gt;3)-alpha-D-Glc-(1-&gt;3)-alpha-D-Man-(1-&gt;2)-alpha-D-Man-(1-&gt;2)-alpha-D-Man-(1-&gt;3)-[alpha-D-Man-(1-&gt;2)-alpha-D-Man-(1-&gt;3)-[alpha-D-Man-(1-&gt;2)-alpha-D-Man-(1-&gt;6)]-alpha-D-Man-(1-&gt;6)]-beta-D-Man-(1-&gt;4)-beta-D-GlcNAc-(1-&gt;4)-alpha-D-GlcNAc-diphospho-di-trans,poly-cis-dolichol + a di-trans,poly-cis-dolichyl beta-D-glucosyl phosphate = a alpha-D-Glc-(1-&gt;2)-alpha-D-Glc-(1-&gt;3)-alpha-D-Glc-(1-&gt;3)-alpha-D-Man-(1-&gt;2)-alpha-D-Man-(1-&gt;2)-alpha-D-Man-(1-&gt;3)-[alpha-D-Man-(1-&gt;2)-alpha-D-Man-(1-&gt;3)-[alpha-D-Man-(1-&gt;2)-alpha-D-Man-(1-&gt;6)]-alpha-D-Man-(1-&gt;6)]-beta-D-Man-(1-&gt;4)-beta-D-GlcNAc-(1-&gt;4)-alpha-D-GlcNAc-diphospho-di-trans,poly-cis-dolichol + a di-trans,poly-cis-dolichyl phosphate + H(+)</text>
        <dbReference type="Rhea" id="RHEA:29543"/>
        <dbReference type="Rhea" id="RHEA-COMP:19498"/>
        <dbReference type="Rhea" id="RHEA-COMP:19502"/>
        <dbReference type="Rhea" id="RHEA-COMP:19512"/>
        <dbReference type="Rhea" id="RHEA-COMP:19522"/>
        <dbReference type="ChEBI" id="CHEBI:15378"/>
        <dbReference type="ChEBI" id="CHEBI:57525"/>
        <dbReference type="ChEBI" id="CHEBI:57683"/>
        <dbReference type="ChEBI" id="CHEBI:132522"/>
        <dbReference type="ChEBI" id="CHEBI:132523"/>
        <dbReference type="EC" id="2.4.1.256"/>
    </reaction>
    <physiologicalReaction direction="left-to-right" evidence="13">
        <dbReference type="Rhea" id="RHEA:29544"/>
    </physiologicalReaction>
</comment>
<comment type="caution">
    <text evidence="14">Lacks conserved residue(s) required for the propagation of feature annotation.</text>
</comment>
<dbReference type="PIRSF" id="PIRSF028810">
    <property type="entry name" value="Alpha1_2_glucosyltferase_Alg10"/>
    <property type="match status" value="1"/>
</dbReference>
<dbReference type="Proteomes" id="UP001161247">
    <property type="component" value="Chromosome 3"/>
</dbReference>
<accession>A0AAV1CSV9</accession>
<sequence>MGRIAVALVVVSWVIPISILVNRIVPDPYMDEIFHVPQAQQYCKGNFRSWDPMITTPPGLYFVSLAHVASLFPGIAMANSTSSFPKACSTSVLRSTNGVLAVICGILVYDIIRHLRPTLSDRKATLYALVLTLYPLHWFFTFLYYTDVASLTAVLATYLTSLKRKYWISALFGAVAVLIRQTNIIWVLFIVCSGVIKLTLSQKKDDLQPQSHGLSAISEGHSGSRIGMTSASNLRKRKSGVHDSPNHLIAPSTVFPVPDSAGLHKEVLDLIFKSWELKWKLLSSFIPFLFVLSAFVAFVLWNGSIVLGAKDAHKVSPHIAQLLYCGFVSAMFMAPVHFSLSQATALARSLWKKKLLSFFYWVIAVTFGFLSVHFFRRKFVSIPKPPEQMKKTDCAAMQILRFIGGMEY</sequence>
<organism evidence="16 17">
    <name type="scientific">Oldenlandia corymbosa var. corymbosa</name>
    <dbReference type="NCBI Taxonomy" id="529605"/>
    <lineage>
        <taxon>Eukaryota</taxon>
        <taxon>Viridiplantae</taxon>
        <taxon>Streptophyta</taxon>
        <taxon>Embryophyta</taxon>
        <taxon>Tracheophyta</taxon>
        <taxon>Spermatophyta</taxon>
        <taxon>Magnoliopsida</taxon>
        <taxon>eudicotyledons</taxon>
        <taxon>Gunneridae</taxon>
        <taxon>Pentapetalae</taxon>
        <taxon>asterids</taxon>
        <taxon>lamiids</taxon>
        <taxon>Gentianales</taxon>
        <taxon>Rubiaceae</taxon>
        <taxon>Rubioideae</taxon>
        <taxon>Spermacoceae</taxon>
        <taxon>Hedyotis-Oldenlandia complex</taxon>
        <taxon>Oldenlandia</taxon>
    </lineage>
</organism>
<evidence type="ECO:0000256" key="5">
    <source>
        <dbReference type="ARBA" id="ARBA00018512"/>
    </source>
</evidence>
<proteinExistence type="inferred from homology"/>